<dbReference type="Proteomes" id="UP001501436">
    <property type="component" value="Unassembled WGS sequence"/>
</dbReference>
<keyword evidence="3" id="KW-1185">Reference proteome</keyword>
<name>A0ABP9G649_9SPHI</name>
<comment type="caution">
    <text evidence="2">The sequence shown here is derived from an EMBL/GenBank/DDBJ whole genome shotgun (WGS) entry which is preliminary data.</text>
</comment>
<organism evidence="2 3">
    <name type="scientific">Mucilaginibacter defluvii</name>
    <dbReference type="NCBI Taxonomy" id="1196019"/>
    <lineage>
        <taxon>Bacteria</taxon>
        <taxon>Pseudomonadati</taxon>
        <taxon>Bacteroidota</taxon>
        <taxon>Sphingobacteriia</taxon>
        <taxon>Sphingobacteriales</taxon>
        <taxon>Sphingobacteriaceae</taxon>
        <taxon>Mucilaginibacter</taxon>
    </lineage>
</organism>
<dbReference type="Pfam" id="PF08445">
    <property type="entry name" value="FR47"/>
    <property type="match status" value="1"/>
</dbReference>
<dbReference type="InterPro" id="IPR016181">
    <property type="entry name" value="Acyl_CoA_acyltransferase"/>
</dbReference>
<dbReference type="PROSITE" id="PS51186">
    <property type="entry name" value="GNAT"/>
    <property type="match status" value="1"/>
</dbReference>
<accession>A0ABP9G649</accession>
<evidence type="ECO:0000313" key="2">
    <source>
        <dbReference type="EMBL" id="GAA4920969.1"/>
    </source>
</evidence>
<dbReference type="CDD" id="cd04301">
    <property type="entry name" value="NAT_SF"/>
    <property type="match status" value="1"/>
</dbReference>
<gene>
    <name evidence="2" type="ORF">GCM10023313_25950</name>
</gene>
<feature type="domain" description="N-acetyltransferase" evidence="1">
    <location>
        <begin position="99"/>
        <end position="228"/>
    </location>
</feature>
<dbReference type="SUPFAM" id="SSF55729">
    <property type="entry name" value="Acyl-CoA N-acyltransferases (Nat)"/>
    <property type="match status" value="1"/>
</dbReference>
<protein>
    <submittedName>
        <fullName evidence="2">GNAT family N-acetyltransferase</fullName>
    </submittedName>
</protein>
<reference evidence="3" key="1">
    <citation type="journal article" date="2019" name="Int. J. Syst. Evol. Microbiol.">
        <title>The Global Catalogue of Microorganisms (GCM) 10K type strain sequencing project: providing services to taxonomists for standard genome sequencing and annotation.</title>
        <authorList>
            <consortium name="The Broad Institute Genomics Platform"/>
            <consortium name="The Broad Institute Genome Sequencing Center for Infectious Disease"/>
            <person name="Wu L."/>
            <person name="Ma J."/>
        </authorList>
    </citation>
    <scope>NUCLEOTIDE SEQUENCE [LARGE SCALE GENOMIC DNA]</scope>
    <source>
        <strain evidence="3">JCM 18283</strain>
    </source>
</reference>
<evidence type="ECO:0000313" key="3">
    <source>
        <dbReference type="Proteomes" id="UP001501436"/>
    </source>
</evidence>
<evidence type="ECO:0000259" key="1">
    <source>
        <dbReference type="PROSITE" id="PS51186"/>
    </source>
</evidence>
<proteinExistence type="predicted"/>
<dbReference type="RefSeq" id="WP_345331642.1">
    <property type="nucleotide sequence ID" value="NZ_BAABJI010000002.1"/>
</dbReference>
<dbReference type="EMBL" id="BAABJI010000002">
    <property type="protein sequence ID" value="GAA4920969.1"/>
    <property type="molecule type" value="Genomic_DNA"/>
</dbReference>
<dbReference type="Gene3D" id="3.40.630.30">
    <property type="match status" value="1"/>
</dbReference>
<sequence length="228" mass="25363">MIDVLENPAWHALLTGNSLLALGSDQVKFFDEEVSPFVGLENNTTDNFTELANLLPNERVCVFIDPAQISVPAPWSLLNCVECYQMVFNGKAVEHTGEIKVVDLTDEHVPQMLALTQATNPGPFSQQTIRFGHYKGIFDGDKLVAMAGQRLTPSPYAELSAVCTHPDYLGKGYAKLLLMSQVERLLKSGGVPYLHVRHDNERAISVYKSLGFEVTRKLFFHVIKKAKT</sequence>
<dbReference type="InterPro" id="IPR013653">
    <property type="entry name" value="GCN5-like_dom"/>
</dbReference>
<dbReference type="InterPro" id="IPR000182">
    <property type="entry name" value="GNAT_dom"/>
</dbReference>